<dbReference type="AlphaFoldDB" id="A0A5C1QEF5"/>
<keyword evidence="4 7" id="KW-1133">Transmembrane helix</keyword>
<feature type="transmembrane region" description="Helical" evidence="7">
    <location>
        <begin position="21"/>
        <end position="44"/>
    </location>
</feature>
<evidence type="ECO:0000313" key="10">
    <source>
        <dbReference type="EMBL" id="QEN05094.1"/>
    </source>
</evidence>
<evidence type="ECO:0000256" key="5">
    <source>
        <dbReference type="ARBA" id="ARBA00023136"/>
    </source>
</evidence>
<dbReference type="InterPro" id="IPR050250">
    <property type="entry name" value="Macrolide_Exporter_MacB"/>
</dbReference>
<proteinExistence type="inferred from homology"/>
<evidence type="ECO:0000256" key="6">
    <source>
        <dbReference type="ARBA" id="ARBA00038076"/>
    </source>
</evidence>
<dbReference type="Proteomes" id="UP000323824">
    <property type="component" value="Chromosome"/>
</dbReference>
<feature type="transmembrane region" description="Helical" evidence="7">
    <location>
        <begin position="296"/>
        <end position="318"/>
    </location>
</feature>
<keyword evidence="11" id="KW-1185">Reference proteome</keyword>
<keyword evidence="2" id="KW-1003">Cell membrane</keyword>
<comment type="similarity">
    <text evidence="6">Belongs to the ABC-4 integral membrane protein family.</text>
</comment>
<evidence type="ECO:0000313" key="11">
    <source>
        <dbReference type="Proteomes" id="UP000323824"/>
    </source>
</evidence>
<evidence type="ECO:0000256" key="1">
    <source>
        <dbReference type="ARBA" id="ARBA00004651"/>
    </source>
</evidence>
<dbReference type="GO" id="GO:0005886">
    <property type="term" value="C:plasma membrane"/>
    <property type="evidence" value="ECO:0007669"/>
    <property type="project" value="UniProtKB-SubCell"/>
</dbReference>
<feature type="domain" description="MacB-like periplasmic core" evidence="9">
    <location>
        <begin position="20"/>
        <end position="265"/>
    </location>
</feature>
<evidence type="ECO:0000256" key="7">
    <source>
        <dbReference type="SAM" id="Phobius"/>
    </source>
</evidence>
<protein>
    <submittedName>
        <fullName evidence="10">FtsX-like permease family protein</fullName>
    </submittedName>
</protein>
<evidence type="ECO:0000256" key="3">
    <source>
        <dbReference type="ARBA" id="ARBA00022692"/>
    </source>
</evidence>
<accession>A0A5C1QEF5</accession>
<keyword evidence="5 7" id="KW-0472">Membrane</keyword>
<dbReference type="KEGG" id="sper:EW093_10350"/>
<name>A0A5C1QEF5_9SPIO</name>
<dbReference type="Pfam" id="PF12704">
    <property type="entry name" value="MacB_PCD"/>
    <property type="match status" value="1"/>
</dbReference>
<evidence type="ECO:0000256" key="4">
    <source>
        <dbReference type="ARBA" id="ARBA00022989"/>
    </source>
</evidence>
<evidence type="ECO:0000256" key="2">
    <source>
        <dbReference type="ARBA" id="ARBA00022475"/>
    </source>
</evidence>
<feature type="transmembrane region" description="Helical" evidence="7">
    <location>
        <begin position="389"/>
        <end position="410"/>
    </location>
</feature>
<dbReference type="InterPro" id="IPR003838">
    <property type="entry name" value="ABC3_permease_C"/>
</dbReference>
<reference evidence="10 11" key="1">
    <citation type="submission" date="2019-02" db="EMBL/GenBank/DDBJ databases">
        <authorList>
            <person name="Fomenkov A."/>
            <person name="Dubinina G."/>
            <person name="Grabovich M."/>
            <person name="Vincze T."/>
            <person name="Roberts R.J."/>
        </authorList>
    </citation>
    <scope>NUCLEOTIDE SEQUENCE [LARGE SCALE GENOMIC DNA]</scope>
    <source>
        <strain evidence="10 11">P</strain>
    </source>
</reference>
<keyword evidence="3 7" id="KW-0812">Transmembrane</keyword>
<reference evidence="10 11" key="2">
    <citation type="submission" date="2019-09" db="EMBL/GenBank/DDBJ databases">
        <title>Complete Genome Sequence and Methylome Analysis of free living Spirochaetas.</title>
        <authorList>
            <person name="Leshcheva N."/>
            <person name="Mikheeva N."/>
        </authorList>
    </citation>
    <scope>NUCLEOTIDE SEQUENCE [LARGE SCALE GENOMIC DNA]</scope>
    <source>
        <strain evidence="10 11">P</strain>
    </source>
</reference>
<evidence type="ECO:0000259" key="9">
    <source>
        <dbReference type="Pfam" id="PF12704"/>
    </source>
</evidence>
<dbReference type="PANTHER" id="PTHR30572:SF4">
    <property type="entry name" value="ABC TRANSPORTER PERMEASE YTRF"/>
    <property type="match status" value="1"/>
</dbReference>
<organism evidence="10 11">
    <name type="scientific">Thiospirochaeta perfilievii</name>
    <dbReference type="NCBI Taxonomy" id="252967"/>
    <lineage>
        <taxon>Bacteria</taxon>
        <taxon>Pseudomonadati</taxon>
        <taxon>Spirochaetota</taxon>
        <taxon>Spirochaetia</taxon>
        <taxon>Spirochaetales</taxon>
        <taxon>Spirochaetaceae</taxon>
        <taxon>Thiospirochaeta</taxon>
    </lineage>
</organism>
<dbReference type="OrthoDB" id="9770036at2"/>
<dbReference type="InterPro" id="IPR025857">
    <property type="entry name" value="MacB_PCD"/>
</dbReference>
<feature type="domain" description="ABC3 transporter permease C-terminal" evidence="8">
    <location>
        <begin position="302"/>
        <end position="420"/>
    </location>
</feature>
<gene>
    <name evidence="10" type="ORF">EW093_10350</name>
</gene>
<dbReference type="PANTHER" id="PTHR30572">
    <property type="entry name" value="MEMBRANE COMPONENT OF TRANSPORTER-RELATED"/>
    <property type="match status" value="1"/>
</dbReference>
<dbReference type="EMBL" id="CP035807">
    <property type="protein sequence ID" value="QEN05094.1"/>
    <property type="molecule type" value="Genomic_DNA"/>
</dbReference>
<comment type="subcellular location">
    <subcellularLocation>
        <location evidence="1">Cell membrane</location>
        <topology evidence="1">Multi-pass membrane protein</topology>
    </subcellularLocation>
</comment>
<dbReference type="Pfam" id="PF02687">
    <property type="entry name" value="FtsX"/>
    <property type="match status" value="1"/>
</dbReference>
<sequence length="427" mass="47936">MLLDQLILAKNRIKDRLQESLMVIIGLGFGIAVVSIVITVVYNFNNMINQESESEWYRNIFVIPSEYMYNNDSSIQKIGNLDSPKINFSMGYMEEIKKFCPTIDFAFYRLWINLEPSNFEEYSENRPWWESSLSGIGISEDYLKFLGMEIDKGSFFSQEDFENGSNVIIIGGNLAHKLFPNGNGLGKVLSYNNLDYTIVGILKVDYGTASPSEIEDLKESPWDNNNGIMLPYTNVINVNEWNTIDQMTFGVSSNKDLKKGVKEISTYLKRDFPNNEVYIESSLDWSGNDEETFIKVLYVIGLIAFICLIIATLNNLNLMLARVLRQKKGLGISISLGATKRDIFTSVFIESALLGVLGGILGILLSIIFGAVIGNIISSFDTWASMDLSIVSIFASLILSLILTIIFSIYPGIEATRISPSMVLREE</sequence>
<feature type="transmembrane region" description="Helical" evidence="7">
    <location>
        <begin position="351"/>
        <end position="377"/>
    </location>
</feature>
<evidence type="ECO:0000259" key="8">
    <source>
        <dbReference type="Pfam" id="PF02687"/>
    </source>
</evidence>
<dbReference type="RefSeq" id="WP_149568335.1">
    <property type="nucleotide sequence ID" value="NZ_CP035807.1"/>
</dbReference>
<dbReference type="GO" id="GO:0022857">
    <property type="term" value="F:transmembrane transporter activity"/>
    <property type="evidence" value="ECO:0007669"/>
    <property type="project" value="TreeGrafter"/>
</dbReference>